<evidence type="ECO:0000313" key="2">
    <source>
        <dbReference type="Proteomes" id="UP000541444"/>
    </source>
</evidence>
<dbReference type="Proteomes" id="UP000541444">
    <property type="component" value="Unassembled WGS sequence"/>
</dbReference>
<organism evidence="1 2">
    <name type="scientific">Kingdonia uniflora</name>
    <dbReference type="NCBI Taxonomy" id="39325"/>
    <lineage>
        <taxon>Eukaryota</taxon>
        <taxon>Viridiplantae</taxon>
        <taxon>Streptophyta</taxon>
        <taxon>Embryophyta</taxon>
        <taxon>Tracheophyta</taxon>
        <taxon>Spermatophyta</taxon>
        <taxon>Magnoliopsida</taxon>
        <taxon>Ranunculales</taxon>
        <taxon>Circaeasteraceae</taxon>
        <taxon>Kingdonia</taxon>
    </lineage>
</organism>
<sequence length="77" mass="8972">MNIPAEYQLKQRVGIPGTSILDIDCIQKDFKHKVKILEQTYAVRLEPIKEEISENESIYLLETETEEDSFGRKTDNE</sequence>
<name>A0A7J7LA18_9MAGN</name>
<protein>
    <submittedName>
        <fullName evidence="1">Uncharacterized protein</fullName>
    </submittedName>
</protein>
<gene>
    <name evidence="1" type="ORF">GIB67_026222</name>
</gene>
<keyword evidence="2" id="KW-1185">Reference proteome</keyword>
<accession>A0A7J7LA18</accession>
<evidence type="ECO:0000313" key="1">
    <source>
        <dbReference type="EMBL" id="KAF6139380.1"/>
    </source>
</evidence>
<comment type="caution">
    <text evidence="1">The sequence shown here is derived from an EMBL/GenBank/DDBJ whole genome shotgun (WGS) entry which is preliminary data.</text>
</comment>
<dbReference type="AlphaFoldDB" id="A0A7J7LA18"/>
<proteinExistence type="predicted"/>
<reference evidence="1 2" key="1">
    <citation type="journal article" date="2020" name="IScience">
        <title>Genome Sequencing of the Endangered Kingdonia uniflora (Circaeasteraceae, Ranunculales) Reveals Potential Mechanisms of Evolutionary Specialization.</title>
        <authorList>
            <person name="Sun Y."/>
            <person name="Deng T."/>
            <person name="Zhang A."/>
            <person name="Moore M.J."/>
            <person name="Landis J.B."/>
            <person name="Lin N."/>
            <person name="Zhang H."/>
            <person name="Zhang X."/>
            <person name="Huang J."/>
            <person name="Zhang X."/>
            <person name="Sun H."/>
            <person name="Wang H."/>
        </authorList>
    </citation>
    <scope>NUCLEOTIDE SEQUENCE [LARGE SCALE GENOMIC DNA]</scope>
    <source>
        <strain evidence="1">TB1705</strain>
        <tissue evidence="1">Leaf</tissue>
    </source>
</reference>
<dbReference type="EMBL" id="JACGCM010002493">
    <property type="protein sequence ID" value="KAF6139380.1"/>
    <property type="molecule type" value="Genomic_DNA"/>
</dbReference>